<dbReference type="Gene3D" id="2.30.31.10">
    <property type="entry name" value="Transcriptional Coactivator Pc4, Chain A"/>
    <property type="match status" value="1"/>
</dbReference>
<dbReference type="InterPro" id="IPR009044">
    <property type="entry name" value="ssDNA-bd_transcriptional_reg"/>
</dbReference>
<dbReference type="InterPro" id="IPR045125">
    <property type="entry name" value="Sub1/Tcp4-like"/>
</dbReference>
<dbReference type="GO" id="GO:0060261">
    <property type="term" value="P:positive regulation of transcription initiation by RNA polymerase II"/>
    <property type="evidence" value="ECO:0007669"/>
    <property type="project" value="InterPro"/>
</dbReference>
<dbReference type="GO" id="GO:0003713">
    <property type="term" value="F:transcription coactivator activity"/>
    <property type="evidence" value="ECO:0007669"/>
    <property type="project" value="InterPro"/>
</dbReference>
<feature type="compositionally biased region" description="Basic residues" evidence="7">
    <location>
        <begin position="1"/>
        <end position="10"/>
    </location>
</feature>
<feature type="region of interest" description="Disordered" evidence="7">
    <location>
        <begin position="1"/>
        <end position="51"/>
    </location>
</feature>
<dbReference type="GO" id="GO:0005634">
    <property type="term" value="C:nucleus"/>
    <property type="evidence" value="ECO:0007669"/>
    <property type="project" value="UniProtKB-SubCell"/>
</dbReference>
<evidence type="ECO:0000256" key="2">
    <source>
        <dbReference type="ARBA" id="ARBA00009001"/>
    </source>
</evidence>
<sequence>MPPEKKKKKVSKSDSDSSGSEEIEDVKPSKEAKSTKKRSKDDDDDDEPSWHLGNKRFAKVRSFRGKLMIDIREFYEDNGEMKPGKKGICLQVAQWKKLCEIMPEIEDAVKERA</sequence>
<evidence type="ECO:0000256" key="3">
    <source>
        <dbReference type="ARBA" id="ARBA00023015"/>
    </source>
</evidence>
<feature type="domain" description="Transcriptional coactivator p15 (PC4) C-terminal" evidence="8">
    <location>
        <begin position="50"/>
        <end position="101"/>
    </location>
</feature>
<keyword evidence="5" id="KW-0804">Transcription</keyword>
<organism evidence="9">
    <name type="scientific">Triatoma infestans</name>
    <name type="common">Assassin bug</name>
    <dbReference type="NCBI Taxonomy" id="30076"/>
    <lineage>
        <taxon>Eukaryota</taxon>
        <taxon>Metazoa</taxon>
        <taxon>Ecdysozoa</taxon>
        <taxon>Arthropoda</taxon>
        <taxon>Hexapoda</taxon>
        <taxon>Insecta</taxon>
        <taxon>Pterygota</taxon>
        <taxon>Neoptera</taxon>
        <taxon>Paraneoptera</taxon>
        <taxon>Hemiptera</taxon>
        <taxon>Heteroptera</taxon>
        <taxon>Panheteroptera</taxon>
        <taxon>Cimicomorpha</taxon>
        <taxon>Reduviidae</taxon>
        <taxon>Triatominae</taxon>
        <taxon>Triatoma</taxon>
    </lineage>
</organism>
<reference evidence="9" key="1">
    <citation type="journal article" date="2014" name="PLoS Negl. Trop. Dis.">
        <title>An updated insight into the Sialotranscriptome of Triatoma infestans: developmental stage and geographic variations.</title>
        <authorList>
            <person name="Schwarz A."/>
            <person name="Medrano-Mercado N."/>
            <person name="Schaub G.A."/>
            <person name="Struchiner C.J."/>
            <person name="Bargues M.D."/>
            <person name="Levy M.Z."/>
            <person name="Ribeiro J.M."/>
        </authorList>
    </citation>
    <scope>NUCLEOTIDE SEQUENCE</scope>
    <source>
        <strain evidence="9">Chile</strain>
        <tissue evidence="9">Salivary glands</tissue>
    </source>
</reference>
<reference evidence="10" key="2">
    <citation type="submission" date="2016-04" db="EMBL/GenBank/DDBJ databases">
        <authorList>
            <person name="Calderon-Fernandez G.M.Sr."/>
        </authorList>
    </citation>
    <scope>NUCLEOTIDE SEQUENCE</scope>
    <source>
        <strain evidence="10">Int1</strain>
        <tissue evidence="10">Integument</tissue>
    </source>
</reference>
<dbReference type="AlphaFoldDB" id="A0A023FBB8"/>
<dbReference type="EMBL" id="GEMB01003128">
    <property type="protein sequence ID" value="JAS00081.1"/>
    <property type="molecule type" value="Transcribed_RNA"/>
</dbReference>
<comment type="subcellular location">
    <subcellularLocation>
        <location evidence="1">Nucleus</location>
    </subcellularLocation>
</comment>
<dbReference type="EMBL" id="GBBI01000408">
    <property type="protein sequence ID" value="JAC18304.1"/>
    <property type="molecule type" value="mRNA"/>
</dbReference>
<keyword evidence="4" id="KW-0238">DNA-binding</keyword>
<dbReference type="InterPro" id="IPR003173">
    <property type="entry name" value="PC4_C"/>
</dbReference>
<proteinExistence type="evidence at transcript level"/>
<name>A0A023FBB8_TRIIF</name>
<feature type="compositionally biased region" description="Basic and acidic residues" evidence="7">
    <location>
        <begin position="25"/>
        <end position="34"/>
    </location>
</feature>
<dbReference type="SUPFAM" id="SSF54447">
    <property type="entry name" value="ssDNA-binding transcriptional regulator domain"/>
    <property type="match status" value="1"/>
</dbReference>
<evidence type="ECO:0000256" key="1">
    <source>
        <dbReference type="ARBA" id="ARBA00004123"/>
    </source>
</evidence>
<evidence type="ECO:0000313" key="9">
    <source>
        <dbReference type="EMBL" id="JAC18304.1"/>
    </source>
</evidence>
<evidence type="ECO:0000256" key="5">
    <source>
        <dbReference type="ARBA" id="ARBA00023163"/>
    </source>
</evidence>
<comment type="similarity">
    <text evidence="2">Belongs to the transcriptional coactivator PC4 family.</text>
</comment>
<evidence type="ECO:0000256" key="6">
    <source>
        <dbReference type="ARBA" id="ARBA00023242"/>
    </source>
</evidence>
<evidence type="ECO:0000256" key="7">
    <source>
        <dbReference type="SAM" id="MobiDB-lite"/>
    </source>
</evidence>
<evidence type="ECO:0000313" key="10">
    <source>
        <dbReference type="EMBL" id="JAS00081.1"/>
    </source>
</evidence>
<accession>A0A023FBB8</accession>
<dbReference type="Pfam" id="PF02229">
    <property type="entry name" value="PC4"/>
    <property type="match status" value="1"/>
</dbReference>
<keyword evidence="6" id="KW-0539">Nucleus</keyword>
<keyword evidence="3" id="KW-0805">Transcription regulation</keyword>
<reference evidence="10" key="3">
    <citation type="journal article" date="2017" name="J. Med. Entomol.">
        <title>Transcriptome Analysis of the Triatoma infestans (Hemiptera: Reduviidae) Integument.</title>
        <authorList>
            <person name="Calderon-Fernandez G.M."/>
            <person name="Moriconi D.E."/>
            <person name="Dulbecco A.B."/>
            <person name="Juarez M.P."/>
        </authorList>
    </citation>
    <scope>NUCLEOTIDE SEQUENCE</scope>
    <source>
        <strain evidence="10">Int1</strain>
        <tissue evidence="10">Integument</tissue>
    </source>
</reference>
<evidence type="ECO:0000259" key="8">
    <source>
        <dbReference type="Pfam" id="PF02229"/>
    </source>
</evidence>
<dbReference type="PANTHER" id="PTHR13215">
    <property type="entry name" value="RNA POLYMERASE II TRANSCRIPTIONAL COACTIVATOR"/>
    <property type="match status" value="1"/>
</dbReference>
<evidence type="ECO:0000256" key="4">
    <source>
        <dbReference type="ARBA" id="ARBA00023125"/>
    </source>
</evidence>
<dbReference type="GO" id="GO:0003677">
    <property type="term" value="F:DNA binding"/>
    <property type="evidence" value="ECO:0007669"/>
    <property type="project" value="UniProtKB-KW"/>
</dbReference>
<protein>
    <submittedName>
        <fullName evidence="9 10">Rna polymerase ii transcriptional coactivator</fullName>
    </submittedName>
</protein>